<feature type="region of interest" description="Disordered" evidence="7">
    <location>
        <begin position="292"/>
        <end position="334"/>
    </location>
</feature>
<dbReference type="GO" id="GO:0005634">
    <property type="term" value="C:nucleus"/>
    <property type="evidence" value="ECO:0007669"/>
    <property type="project" value="TreeGrafter"/>
</dbReference>
<accession>A0A8H5FFC4</accession>
<dbReference type="PANTHER" id="PTHR24006">
    <property type="entry name" value="UBIQUITIN CARBOXYL-TERMINAL HYDROLASE"/>
    <property type="match status" value="1"/>
</dbReference>
<name>A0A8H5FFC4_9AGAR</name>
<feature type="compositionally biased region" description="Low complexity" evidence="7">
    <location>
        <begin position="625"/>
        <end position="644"/>
    </location>
</feature>
<keyword evidence="3" id="KW-0645">Protease</keyword>
<dbReference type="EC" id="3.4.19.12" evidence="2"/>
<evidence type="ECO:0000256" key="2">
    <source>
        <dbReference type="ARBA" id="ARBA00012759"/>
    </source>
</evidence>
<dbReference type="GO" id="GO:0006508">
    <property type="term" value="P:proteolysis"/>
    <property type="evidence" value="ECO:0007669"/>
    <property type="project" value="UniProtKB-KW"/>
</dbReference>
<evidence type="ECO:0000256" key="1">
    <source>
        <dbReference type="ARBA" id="ARBA00000707"/>
    </source>
</evidence>
<feature type="transmembrane region" description="Helical" evidence="8">
    <location>
        <begin position="212"/>
        <end position="236"/>
    </location>
</feature>
<dbReference type="Gene3D" id="3.90.70.10">
    <property type="entry name" value="Cysteine proteinases"/>
    <property type="match status" value="1"/>
</dbReference>
<feature type="transmembrane region" description="Helical" evidence="8">
    <location>
        <begin position="15"/>
        <end position="34"/>
    </location>
</feature>
<dbReference type="InterPro" id="IPR028889">
    <property type="entry name" value="USP"/>
</dbReference>
<feature type="transmembrane region" description="Helical" evidence="8">
    <location>
        <begin position="170"/>
        <end position="191"/>
    </location>
</feature>
<dbReference type="PANTHER" id="PTHR24006:SF687">
    <property type="entry name" value="UBIQUITIN CARBOXYL-TERMINAL HYDROLASE 10"/>
    <property type="match status" value="1"/>
</dbReference>
<sequence length="1164" mass="124308">MAGDLAVEDIVDVHVNSLALGAQICIGVFLVSAYRRTPRERQKTKLPFVVLSFVLAALFLLHAVCVSFTQSDVLALPDNSSELVFTTSKRQATRNAVDTSSQVFLSFVGNGILLYRCYMVMQDKLWILILPVLMYLVSLVMGILSLVSGISILDYIHLGALKGATIFQLSWFLLSVAVNVSVTAIISFKIVSSQRTLAKSLSKEHVRTYNNIILILTESSLPFTLLGIAASVVVGLNETNIVDSEQSLSNAWYAFCPYGHHPGPVPMHPPNPHPYPRTQPYSPAYAYLNPAAPAFTPPPRHTPQPMSPSPAKRPAIPQQAPVSPAGFYEPTDFAASSPQLSAPIPVVSPRAQKLSAPLQVEAPPASEPFDPPSEAVEETPSPRSPAPPAHEPAATEATSESEPEPAPSSPALEPSTNAAQSPAYNQMGSIHTQESLTTDASSATPESPIDSSSSHPMISFAIWSRRPRDPTNAPGIIISPKACPPQNVVEGASDTKTPPISPPSSPRVSKKKLAPSASRDSTLLDSLYSQTSSTVPSSAVTENADTPTIPGSPATTNTSVSTSGLATAVESKFQSAELKEAPKEASQDAVPEAIKPSASSVDETPTSSATDAAPVSSNDKKDGAADAAAQSSPAVEAEPSAPAAPATPAPPPIKKSWASLLRPTGSAAASIAAKNALPTSSIVGFSIPADAPPGQHVSPTKKSELVNLLMSNPPSAASIPKVRSRGLVNSGNMCFANSVLQILVYCPPFHRLFVELGKLLPAVNAAEKAEKEAGVWAGPPSSTASASVSAPSTKVSSVTPLVDATALFLKEFSAEKKEKKGVANGKNGAAASGSGGYTYGGYGRGKGKERDFADLDDDDWDMDSFLPTYIYDAMKEKKRFDTMRGGQQEDAEEFLGFYLDTLEEELLLLLNSINAEQASKPTVEEKEVPATKEEGWMEVGKKNRMVVTRTIKANESPITRIFGGKFRSTLRAPRQKDSVVIEDWRSLRLDIQRDEIRTIQDALSYISAPSHVQVSIPTQPGVPVEATQQVLIESLPPILVLHIKRFCYDINVKGVVKVGKQVAFGPELDIGSELMAPAAKKIGPTRYKLFGALYHHGQSASGGHYTLDVLHPNRYPNAAVGRPKEGWVRIDDDLVSDVRHEDVFGAAQERDDGRSAYLLFYRRV</sequence>
<evidence type="ECO:0000256" key="7">
    <source>
        <dbReference type="SAM" id="MobiDB-lite"/>
    </source>
</evidence>
<keyword evidence="5" id="KW-0378">Hydrolase</keyword>
<evidence type="ECO:0000313" key="11">
    <source>
        <dbReference type="Proteomes" id="UP000541558"/>
    </source>
</evidence>
<dbReference type="InterPro" id="IPR038765">
    <property type="entry name" value="Papain-like_cys_pep_sf"/>
</dbReference>
<dbReference type="CDD" id="cd02257">
    <property type="entry name" value="Peptidase_C19"/>
    <property type="match status" value="1"/>
</dbReference>
<gene>
    <name evidence="10" type="ORF">D9611_013775</name>
</gene>
<feature type="compositionally biased region" description="Pro residues" evidence="7">
    <location>
        <begin position="295"/>
        <end position="308"/>
    </location>
</feature>
<feature type="transmembrane region" description="Helical" evidence="8">
    <location>
        <begin position="46"/>
        <end position="69"/>
    </location>
</feature>
<reference evidence="10 11" key="1">
    <citation type="journal article" date="2020" name="ISME J.">
        <title>Uncovering the hidden diversity of litter-decomposition mechanisms in mushroom-forming fungi.</title>
        <authorList>
            <person name="Floudas D."/>
            <person name="Bentzer J."/>
            <person name="Ahren D."/>
            <person name="Johansson T."/>
            <person name="Persson P."/>
            <person name="Tunlid A."/>
        </authorList>
    </citation>
    <scope>NUCLEOTIDE SEQUENCE [LARGE SCALE GENOMIC DNA]</scope>
    <source>
        <strain evidence="10 11">CBS 175.51</strain>
    </source>
</reference>
<comment type="caution">
    <text evidence="10">The sequence shown here is derived from an EMBL/GenBank/DDBJ whole genome shotgun (WGS) entry which is preliminary data.</text>
</comment>
<evidence type="ECO:0000256" key="6">
    <source>
        <dbReference type="ARBA" id="ARBA00022807"/>
    </source>
</evidence>
<dbReference type="GO" id="GO:0005829">
    <property type="term" value="C:cytosol"/>
    <property type="evidence" value="ECO:0007669"/>
    <property type="project" value="TreeGrafter"/>
</dbReference>
<evidence type="ECO:0000256" key="5">
    <source>
        <dbReference type="ARBA" id="ARBA00022801"/>
    </source>
</evidence>
<feature type="compositionally biased region" description="Basic and acidic residues" evidence="7">
    <location>
        <begin position="577"/>
        <end position="586"/>
    </location>
</feature>
<organism evidence="10 11">
    <name type="scientific">Ephemerocybe angulata</name>
    <dbReference type="NCBI Taxonomy" id="980116"/>
    <lineage>
        <taxon>Eukaryota</taxon>
        <taxon>Fungi</taxon>
        <taxon>Dikarya</taxon>
        <taxon>Basidiomycota</taxon>
        <taxon>Agaricomycotina</taxon>
        <taxon>Agaricomycetes</taxon>
        <taxon>Agaricomycetidae</taxon>
        <taxon>Agaricales</taxon>
        <taxon>Agaricineae</taxon>
        <taxon>Psathyrellaceae</taxon>
        <taxon>Ephemerocybe</taxon>
    </lineage>
</organism>
<evidence type="ECO:0000259" key="9">
    <source>
        <dbReference type="PROSITE" id="PS50235"/>
    </source>
</evidence>
<feature type="compositionally biased region" description="Polar residues" evidence="7">
    <location>
        <begin position="597"/>
        <end position="610"/>
    </location>
</feature>
<protein>
    <recommendedName>
        <fullName evidence="2">ubiquitinyl hydrolase 1</fullName>
        <ecNumber evidence="2">3.4.19.12</ecNumber>
    </recommendedName>
</protein>
<evidence type="ECO:0000256" key="3">
    <source>
        <dbReference type="ARBA" id="ARBA00022670"/>
    </source>
</evidence>
<proteinExistence type="predicted"/>
<feature type="domain" description="USP" evidence="9">
    <location>
        <begin position="725"/>
        <end position="1164"/>
    </location>
</feature>
<feature type="compositionally biased region" description="Polar residues" evidence="7">
    <location>
        <begin position="417"/>
        <end position="456"/>
    </location>
</feature>
<dbReference type="PROSITE" id="PS00972">
    <property type="entry name" value="USP_1"/>
    <property type="match status" value="1"/>
</dbReference>
<dbReference type="Pfam" id="PF00443">
    <property type="entry name" value="UCH"/>
    <property type="match status" value="1"/>
</dbReference>
<dbReference type="InterPro" id="IPR050164">
    <property type="entry name" value="Peptidase_C19"/>
</dbReference>
<keyword evidence="11" id="KW-1185">Reference proteome</keyword>
<dbReference type="Proteomes" id="UP000541558">
    <property type="component" value="Unassembled WGS sequence"/>
</dbReference>
<dbReference type="SUPFAM" id="SSF54001">
    <property type="entry name" value="Cysteine proteinases"/>
    <property type="match status" value="1"/>
</dbReference>
<dbReference type="PROSITE" id="PS50235">
    <property type="entry name" value="USP_3"/>
    <property type="match status" value="1"/>
</dbReference>
<dbReference type="AlphaFoldDB" id="A0A8H5FFC4"/>
<feature type="compositionally biased region" description="Polar residues" evidence="7">
    <location>
        <begin position="553"/>
        <end position="565"/>
    </location>
</feature>
<dbReference type="GO" id="GO:0016579">
    <property type="term" value="P:protein deubiquitination"/>
    <property type="evidence" value="ECO:0007669"/>
    <property type="project" value="InterPro"/>
</dbReference>
<feature type="region of interest" description="Disordered" evidence="7">
    <location>
        <begin position="355"/>
        <end position="657"/>
    </location>
</feature>
<feature type="transmembrane region" description="Helical" evidence="8">
    <location>
        <begin position="125"/>
        <end position="150"/>
    </location>
</feature>
<keyword evidence="8" id="KW-0812">Transmembrane</keyword>
<feature type="compositionally biased region" description="Polar residues" evidence="7">
    <location>
        <begin position="518"/>
        <end position="546"/>
    </location>
</feature>
<feature type="transmembrane region" description="Helical" evidence="8">
    <location>
        <begin position="99"/>
        <end position="118"/>
    </location>
</feature>
<dbReference type="InterPro" id="IPR018200">
    <property type="entry name" value="USP_CS"/>
</dbReference>
<dbReference type="EMBL" id="JAACJK010000068">
    <property type="protein sequence ID" value="KAF5334512.1"/>
    <property type="molecule type" value="Genomic_DNA"/>
</dbReference>
<keyword evidence="8" id="KW-0472">Membrane</keyword>
<dbReference type="OrthoDB" id="429671at2759"/>
<evidence type="ECO:0000256" key="8">
    <source>
        <dbReference type="SAM" id="Phobius"/>
    </source>
</evidence>
<dbReference type="GO" id="GO:0004843">
    <property type="term" value="F:cysteine-type deubiquitinase activity"/>
    <property type="evidence" value="ECO:0007669"/>
    <property type="project" value="UniProtKB-EC"/>
</dbReference>
<comment type="catalytic activity">
    <reaction evidence="1">
        <text>Thiol-dependent hydrolysis of ester, thioester, amide, peptide and isopeptide bonds formed by the C-terminal Gly of ubiquitin (a 76-residue protein attached to proteins as an intracellular targeting signal).</text>
        <dbReference type="EC" id="3.4.19.12"/>
    </reaction>
</comment>
<keyword evidence="8" id="KW-1133">Transmembrane helix</keyword>
<feature type="compositionally biased region" description="Low complexity" evidence="7">
    <location>
        <begin position="391"/>
        <end position="400"/>
    </location>
</feature>
<keyword evidence="4" id="KW-0833">Ubl conjugation pathway</keyword>
<evidence type="ECO:0000313" key="10">
    <source>
        <dbReference type="EMBL" id="KAF5334512.1"/>
    </source>
</evidence>
<keyword evidence="6" id="KW-0788">Thiol protease</keyword>
<evidence type="ECO:0000256" key="4">
    <source>
        <dbReference type="ARBA" id="ARBA00022786"/>
    </source>
</evidence>
<dbReference type="InterPro" id="IPR001394">
    <property type="entry name" value="Peptidase_C19_UCH"/>
</dbReference>